<name>A0AAJ2K3N0_STACR</name>
<evidence type="ECO:0000256" key="4">
    <source>
        <dbReference type="ARBA" id="ARBA00022832"/>
    </source>
</evidence>
<dbReference type="Proteomes" id="UP000242144">
    <property type="component" value="Unassembled WGS sequence"/>
</dbReference>
<evidence type="ECO:0000256" key="3">
    <source>
        <dbReference type="ARBA" id="ARBA00022516"/>
    </source>
</evidence>
<dbReference type="InterPro" id="IPR001249">
    <property type="entry name" value="AcCoA_biotinCC"/>
</dbReference>
<dbReference type="InterPro" id="IPR050709">
    <property type="entry name" value="Biotin_Carboxyl_Carrier/Decarb"/>
</dbReference>
<evidence type="ECO:0000256" key="7">
    <source>
        <dbReference type="ARBA" id="ARBA00023267"/>
    </source>
</evidence>
<reference evidence="10 15" key="3">
    <citation type="submission" date="2023-08" db="EMBL/GenBank/DDBJ databases">
        <title>Whole genome sequencing of Staphylococcus chromogenes NNSch 2386.</title>
        <authorList>
            <person name="Kropotov V.S."/>
            <person name="Boriskina E.V."/>
            <person name="Gordinskaya N.A."/>
            <person name="Shkurkina I.S."/>
            <person name="Kryazhev D.V."/>
            <person name="Alekseeva A.E."/>
            <person name="Makhova M.A."/>
        </authorList>
    </citation>
    <scope>NUCLEOTIDE SEQUENCE [LARGE SCALE GENOMIC DNA]</scope>
    <source>
        <strain evidence="10 15">NNSch 2386</strain>
    </source>
</reference>
<gene>
    <name evidence="10" type="primary">accB</name>
    <name evidence="11" type="ORF">BU638_01420</name>
    <name evidence="12" type="ORF">BU676_00075</name>
    <name evidence="10" type="ORF">RCF65_07855</name>
</gene>
<dbReference type="Pfam" id="PF00364">
    <property type="entry name" value="Biotin_lipoyl"/>
    <property type="match status" value="1"/>
</dbReference>
<protein>
    <recommendedName>
        <fullName evidence="2 8">Biotin carboxyl carrier protein of acetyl-CoA carboxylase</fullName>
    </recommendedName>
</protein>
<comment type="pathway">
    <text evidence="1 8">Lipid metabolism; fatty acid biosynthesis.</text>
</comment>
<evidence type="ECO:0000313" key="11">
    <source>
        <dbReference type="EMBL" id="PTG28893.1"/>
    </source>
</evidence>
<evidence type="ECO:0000313" key="12">
    <source>
        <dbReference type="EMBL" id="PTG71338.1"/>
    </source>
</evidence>
<dbReference type="GO" id="GO:0006633">
    <property type="term" value="P:fatty acid biosynthetic process"/>
    <property type="evidence" value="ECO:0007669"/>
    <property type="project" value="UniProtKB-KW"/>
</dbReference>
<dbReference type="PROSITE" id="PS50968">
    <property type="entry name" value="BIOTINYL_LIPOYL"/>
    <property type="match status" value="1"/>
</dbReference>
<dbReference type="Gene3D" id="2.40.50.100">
    <property type="match status" value="1"/>
</dbReference>
<dbReference type="EMBL" id="PZAO01000001">
    <property type="protein sequence ID" value="PTG71338.1"/>
    <property type="molecule type" value="Genomic_DNA"/>
</dbReference>
<keyword evidence="6 8" id="KW-0275">Fatty acid biosynthesis</keyword>
<evidence type="ECO:0000259" key="9">
    <source>
        <dbReference type="PROSITE" id="PS50968"/>
    </source>
</evidence>
<dbReference type="EMBL" id="PZCM01000001">
    <property type="protein sequence ID" value="PTG28893.1"/>
    <property type="molecule type" value="Genomic_DNA"/>
</dbReference>
<dbReference type="EMBL" id="JAVGJF010000048">
    <property type="protein sequence ID" value="MDQ7175898.1"/>
    <property type="molecule type" value="Genomic_DNA"/>
</dbReference>
<keyword evidence="5 8" id="KW-0443">Lipid metabolism</keyword>
<evidence type="ECO:0000313" key="13">
    <source>
        <dbReference type="Proteomes" id="UP000242008"/>
    </source>
</evidence>
<dbReference type="NCBIfam" id="NF005457">
    <property type="entry name" value="PRK07051.1"/>
    <property type="match status" value="1"/>
</dbReference>
<evidence type="ECO:0000313" key="10">
    <source>
        <dbReference type="EMBL" id="MDQ7175898.1"/>
    </source>
</evidence>
<dbReference type="CDD" id="cd06850">
    <property type="entry name" value="biotinyl_domain"/>
    <property type="match status" value="1"/>
</dbReference>
<dbReference type="AlphaFoldDB" id="A0AAJ2K3N0"/>
<keyword evidence="7 8" id="KW-0092">Biotin</keyword>
<dbReference type="RefSeq" id="WP_037573863.1">
    <property type="nucleotide sequence ID" value="NZ_BMDK01000001.1"/>
</dbReference>
<evidence type="ECO:0000256" key="5">
    <source>
        <dbReference type="ARBA" id="ARBA00023098"/>
    </source>
</evidence>
<organism evidence="10 15">
    <name type="scientific">Staphylococcus chromogenes</name>
    <name type="common">Staphylococcus hyicus subsp. chromogenes</name>
    <dbReference type="NCBI Taxonomy" id="46126"/>
    <lineage>
        <taxon>Bacteria</taxon>
        <taxon>Bacillati</taxon>
        <taxon>Bacillota</taxon>
        <taxon>Bacilli</taxon>
        <taxon>Bacillales</taxon>
        <taxon>Staphylococcaceae</taxon>
        <taxon>Staphylococcus</taxon>
    </lineage>
</organism>
<feature type="domain" description="Lipoyl-binding" evidence="9">
    <location>
        <begin position="76"/>
        <end position="152"/>
    </location>
</feature>
<reference evidence="11" key="2">
    <citation type="submission" date="2018-03" db="EMBL/GenBank/DDBJ databases">
        <authorList>
            <person name="Naushad S."/>
        </authorList>
    </citation>
    <scope>NUCLEOTIDE SEQUENCE</scope>
    <source>
        <strain evidence="11">SNUC 105</strain>
        <strain evidence="12">SNUC 1363</strain>
    </source>
</reference>
<sequence length="152" mass="16716">MNFKEIKELIEILSDSNLTEINIEDKGTVVNLKKEKELVTQQVTAVAPTNIAPASAEPQVVQSDVSNNEVKQDDNLQTITAPMVGTFYKSPSPEENPYVQVGDQVSANTTVCILEAMKLFNEIQAEVSGEIVEILVEDGQMVEYGQALFKVK</sequence>
<evidence type="ECO:0000313" key="15">
    <source>
        <dbReference type="Proteomes" id="UP001240157"/>
    </source>
</evidence>
<evidence type="ECO:0000256" key="1">
    <source>
        <dbReference type="ARBA" id="ARBA00005194"/>
    </source>
</evidence>
<dbReference type="SUPFAM" id="SSF51230">
    <property type="entry name" value="Single hybrid motif"/>
    <property type="match status" value="1"/>
</dbReference>
<comment type="function">
    <text evidence="8">This protein is a component of the acetyl coenzyme A carboxylase complex; first, biotin carboxylase catalyzes the carboxylation of the carrier protein and then the transcarboxylase transfers the carboxyl group to form malonyl-CoA.</text>
</comment>
<dbReference type="GO" id="GO:0003989">
    <property type="term" value="F:acetyl-CoA carboxylase activity"/>
    <property type="evidence" value="ECO:0007669"/>
    <property type="project" value="InterPro"/>
</dbReference>
<dbReference type="NCBIfam" id="TIGR00531">
    <property type="entry name" value="BCCP"/>
    <property type="match status" value="1"/>
</dbReference>
<dbReference type="PROSITE" id="PS00188">
    <property type="entry name" value="BIOTIN"/>
    <property type="match status" value="1"/>
</dbReference>
<dbReference type="GO" id="GO:0009317">
    <property type="term" value="C:acetyl-CoA carboxylase complex"/>
    <property type="evidence" value="ECO:0007669"/>
    <property type="project" value="InterPro"/>
</dbReference>
<dbReference type="Proteomes" id="UP001240157">
    <property type="component" value="Unassembled WGS sequence"/>
</dbReference>
<keyword evidence="3 8" id="KW-0444">Lipid biosynthesis</keyword>
<proteinExistence type="predicted"/>
<dbReference type="PANTHER" id="PTHR45266:SF3">
    <property type="entry name" value="OXALOACETATE DECARBOXYLASE ALPHA CHAIN"/>
    <property type="match status" value="1"/>
</dbReference>
<dbReference type="InterPro" id="IPR000089">
    <property type="entry name" value="Biotin_lipoyl"/>
</dbReference>
<keyword evidence="10" id="KW-0436">Ligase</keyword>
<evidence type="ECO:0000313" key="14">
    <source>
        <dbReference type="Proteomes" id="UP000242144"/>
    </source>
</evidence>
<evidence type="ECO:0000256" key="2">
    <source>
        <dbReference type="ARBA" id="ARBA00017562"/>
    </source>
</evidence>
<keyword evidence="13" id="KW-1185">Reference proteome</keyword>
<dbReference type="Proteomes" id="UP000242008">
    <property type="component" value="Unassembled WGS sequence"/>
</dbReference>
<comment type="caution">
    <text evidence="10">The sequence shown here is derived from an EMBL/GenBank/DDBJ whole genome shotgun (WGS) entry which is preliminary data.</text>
</comment>
<accession>A0AAJ2K3N0</accession>
<dbReference type="PANTHER" id="PTHR45266">
    <property type="entry name" value="OXALOACETATE DECARBOXYLASE ALPHA CHAIN"/>
    <property type="match status" value="1"/>
</dbReference>
<reference evidence="13 14" key="1">
    <citation type="journal article" date="2016" name="Front. Microbiol.">
        <title>Comprehensive Phylogenetic Analysis of Bovine Non-aureus Staphylococci Species Based on Whole-Genome Sequencing.</title>
        <authorList>
            <person name="Naushad S."/>
            <person name="Barkema H.W."/>
            <person name="Luby C."/>
            <person name="Condas L.A."/>
            <person name="Nobrega D.B."/>
            <person name="Carson D.A."/>
            <person name="De Buck J."/>
        </authorList>
    </citation>
    <scope>NUCLEOTIDE SEQUENCE [LARGE SCALE GENOMIC DNA]</scope>
    <source>
        <strain evidence="11 14">SNUC 105</strain>
        <strain evidence="12 13">SNUC 1363</strain>
    </source>
</reference>
<dbReference type="PRINTS" id="PR01071">
    <property type="entry name" value="ACOABIOTINCC"/>
</dbReference>
<dbReference type="FunFam" id="2.40.50.100:FF:000003">
    <property type="entry name" value="Acetyl-CoA carboxylase biotin carboxyl carrier protein"/>
    <property type="match status" value="1"/>
</dbReference>
<dbReference type="InterPro" id="IPR011053">
    <property type="entry name" value="Single_hybrid_motif"/>
</dbReference>
<evidence type="ECO:0000256" key="6">
    <source>
        <dbReference type="ARBA" id="ARBA00023160"/>
    </source>
</evidence>
<dbReference type="InterPro" id="IPR001882">
    <property type="entry name" value="Biotin_BS"/>
</dbReference>
<evidence type="ECO:0000256" key="8">
    <source>
        <dbReference type="RuleBase" id="RU364072"/>
    </source>
</evidence>
<keyword evidence="4 8" id="KW-0276">Fatty acid metabolism</keyword>